<gene>
    <name evidence="1" type="ORF">ASPFODRAFT_521338</name>
</gene>
<proteinExistence type="predicted"/>
<name>A0A1M3SZ27_ASPLC</name>
<reference evidence="2" key="1">
    <citation type="journal article" date="2017" name="Genome Biol.">
        <title>Comparative genomics reveals high biological diversity and specific adaptations in the industrially and medically important fungal genus Aspergillus.</title>
        <authorList>
            <person name="de Vries R.P."/>
            <person name="Riley R."/>
            <person name="Wiebenga A."/>
            <person name="Aguilar-Osorio G."/>
            <person name="Amillis S."/>
            <person name="Uchima C.A."/>
            <person name="Anderluh G."/>
            <person name="Asadollahi M."/>
            <person name="Askin M."/>
            <person name="Barry K."/>
            <person name="Battaglia E."/>
            <person name="Bayram O."/>
            <person name="Benocci T."/>
            <person name="Braus-Stromeyer S.A."/>
            <person name="Caldana C."/>
            <person name="Canovas D."/>
            <person name="Cerqueira G.C."/>
            <person name="Chen F."/>
            <person name="Chen W."/>
            <person name="Choi C."/>
            <person name="Clum A."/>
            <person name="Dos Santos R.A."/>
            <person name="Damasio A.R."/>
            <person name="Diallinas G."/>
            <person name="Emri T."/>
            <person name="Fekete E."/>
            <person name="Flipphi M."/>
            <person name="Freyberg S."/>
            <person name="Gallo A."/>
            <person name="Gournas C."/>
            <person name="Habgood R."/>
            <person name="Hainaut M."/>
            <person name="Harispe M.L."/>
            <person name="Henrissat B."/>
            <person name="Hilden K.S."/>
            <person name="Hope R."/>
            <person name="Hossain A."/>
            <person name="Karabika E."/>
            <person name="Karaffa L."/>
            <person name="Karanyi Z."/>
            <person name="Krasevec N."/>
            <person name="Kuo A."/>
            <person name="Kusch H."/>
            <person name="LaButti K."/>
            <person name="Lagendijk E.L."/>
            <person name="Lapidus A."/>
            <person name="Levasseur A."/>
            <person name="Lindquist E."/>
            <person name="Lipzen A."/>
            <person name="Logrieco A.F."/>
            <person name="MacCabe A."/>
            <person name="Maekelae M.R."/>
            <person name="Malavazi I."/>
            <person name="Melin P."/>
            <person name="Meyer V."/>
            <person name="Mielnichuk N."/>
            <person name="Miskei M."/>
            <person name="Molnar A.P."/>
            <person name="Mule G."/>
            <person name="Ngan C.Y."/>
            <person name="Orejas M."/>
            <person name="Orosz E."/>
            <person name="Ouedraogo J.P."/>
            <person name="Overkamp K.M."/>
            <person name="Park H.-S."/>
            <person name="Perrone G."/>
            <person name="Piumi F."/>
            <person name="Punt P.J."/>
            <person name="Ram A.F."/>
            <person name="Ramon A."/>
            <person name="Rauscher S."/>
            <person name="Record E."/>
            <person name="Riano-Pachon D.M."/>
            <person name="Robert V."/>
            <person name="Roehrig J."/>
            <person name="Ruller R."/>
            <person name="Salamov A."/>
            <person name="Salih N.S."/>
            <person name="Samson R.A."/>
            <person name="Sandor E."/>
            <person name="Sanguinetti M."/>
            <person name="Schuetze T."/>
            <person name="Sepcic K."/>
            <person name="Shelest E."/>
            <person name="Sherlock G."/>
            <person name="Sophianopoulou V."/>
            <person name="Squina F.M."/>
            <person name="Sun H."/>
            <person name="Susca A."/>
            <person name="Todd R.B."/>
            <person name="Tsang A."/>
            <person name="Unkles S.E."/>
            <person name="van de Wiele N."/>
            <person name="van Rossen-Uffink D."/>
            <person name="Oliveira J.V."/>
            <person name="Vesth T.C."/>
            <person name="Visser J."/>
            <person name="Yu J.-H."/>
            <person name="Zhou M."/>
            <person name="Andersen M.R."/>
            <person name="Archer D.B."/>
            <person name="Baker S.E."/>
            <person name="Benoit I."/>
            <person name="Brakhage A.A."/>
            <person name="Braus G.H."/>
            <person name="Fischer R."/>
            <person name="Frisvad J.C."/>
            <person name="Goldman G.H."/>
            <person name="Houbraken J."/>
            <person name="Oakley B."/>
            <person name="Pocsi I."/>
            <person name="Scazzocchio C."/>
            <person name="Seiboth B."/>
            <person name="vanKuyk P.A."/>
            <person name="Wortman J."/>
            <person name="Dyer P.S."/>
            <person name="Grigoriev I.V."/>
        </authorList>
    </citation>
    <scope>NUCLEOTIDE SEQUENCE [LARGE SCALE GENOMIC DNA]</scope>
    <source>
        <strain evidence="2">CBS 106.47</strain>
    </source>
</reference>
<dbReference type="EMBL" id="KV878273">
    <property type="protein sequence ID" value="OJZ79753.1"/>
    <property type="molecule type" value="Genomic_DNA"/>
</dbReference>
<dbReference type="Proteomes" id="UP000184063">
    <property type="component" value="Unassembled WGS sequence"/>
</dbReference>
<evidence type="ECO:0000313" key="2">
    <source>
        <dbReference type="Proteomes" id="UP000184063"/>
    </source>
</evidence>
<sequence>MSACSILLSGFGQGKALQIWFANASRHCWRSRVRFSLLSRAIGLFPKTDANCVHSRSSIRNISYPFRSFNPAWPRSPHPMCK</sequence>
<protein>
    <submittedName>
        <fullName evidence="1">Uncharacterized protein</fullName>
    </submittedName>
</protein>
<organism evidence="1 2">
    <name type="scientific">Aspergillus luchuensis (strain CBS 106.47)</name>
    <dbReference type="NCBI Taxonomy" id="1137211"/>
    <lineage>
        <taxon>Eukaryota</taxon>
        <taxon>Fungi</taxon>
        <taxon>Dikarya</taxon>
        <taxon>Ascomycota</taxon>
        <taxon>Pezizomycotina</taxon>
        <taxon>Eurotiomycetes</taxon>
        <taxon>Eurotiomycetidae</taxon>
        <taxon>Eurotiales</taxon>
        <taxon>Aspergillaceae</taxon>
        <taxon>Aspergillus</taxon>
        <taxon>Aspergillus subgen. Circumdati</taxon>
    </lineage>
</organism>
<accession>A0A1M3SZ27</accession>
<dbReference type="AlphaFoldDB" id="A0A1M3SZ27"/>
<dbReference type="VEuPathDB" id="FungiDB:ASPFODRAFT_521338"/>
<evidence type="ECO:0000313" key="1">
    <source>
        <dbReference type="EMBL" id="OJZ79753.1"/>
    </source>
</evidence>